<name>A0AAF0DE59_9EURO</name>
<sequence>MASPFVQVSKIDSELGQESLERLQRSIEHADVEMIESHGNVQYKNRSLDNLVLPLLRSLKLQAIQHGK</sequence>
<dbReference type="Proteomes" id="UP001219355">
    <property type="component" value="Chromosome 1"/>
</dbReference>
<organism evidence="1 2">
    <name type="scientific">Emydomyces testavorans</name>
    <dbReference type="NCBI Taxonomy" id="2070801"/>
    <lineage>
        <taxon>Eukaryota</taxon>
        <taxon>Fungi</taxon>
        <taxon>Dikarya</taxon>
        <taxon>Ascomycota</taxon>
        <taxon>Pezizomycotina</taxon>
        <taxon>Eurotiomycetes</taxon>
        <taxon>Eurotiomycetidae</taxon>
        <taxon>Onygenales</taxon>
        <taxon>Nannizziopsiaceae</taxon>
        <taxon>Emydomyces</taxon>
    </lineage>
</organism>
<evidence type="ECO:0000313" key="1">
    <source>
        <dbReference type="EMBL" id="WEW56865.1"/>
    </source>
</evidence>
<dbReference type="AlphaFoldDB" id="A0AAF0DE59"/>
<evidence type="ECO:0000313" key="2">
    <source>
        <dbReference type="Proteomes" id="UP001219355"/>
    </source>
</evidence>
<gene>
    <name evidence="1" type="ORF">PRK78_002320</name>
</gene>
<reference evidence="1" key="1">
    <citation type="submission" date="2023-03" db="EMBL/GenBank/DDBJ databases">
        <title>Emydomyces testavorans Genome Sequence.</title>
        <authorList>
            <person name="Hoyer L."/>
        </authorList>
    </citation>
    <scope>NUCLEOTIDE SEQUENCE</scope>
    <source>
        <strain evidence="1">16-2883</strain>
    </source>
</reference>
<proteinExistence type="predicted"/>
<protein>
    <submittedName>
        <fullName evidence="1">Uncharacterized protein</fullName>
    </submittedName>
</protein>
<keyword evidence="2" id="KW-1185">Reference proteome</keyword>
<dbReference type="EMBL" id="CP120627">
    <property type="protein sequence ID" value="WEW56865.1"/>
    <property type="molecule type" value="Genomic_DNA"/>
</dbReference>
<accession>A0AAF0DE59</accession>